<comment type="subcellular location">
    <subcellularLocation>
        <location evidence="1">Cytoplasm</location>
        <location evidence="1">Cytoskeleton</location>
        <location evidence="1">Microtubule organizing center</location>
        <location evidence="1">Centrosome</location>
        <location evidence="1">Centriole</location>
    </subcellularLocation>
</comment>
<proteinExistence type="inferred from homology"/>
<keyword evidence="6 11" id="KW-0175">Coiled coil</keyword>
<gene>
    <name evidence="12" type="ORF">WJX84_010339</name>
</gene>
<dbReference type="EMBL" id="JALJOV010001418">
    <property type="protein sequence ID" value="KAK9848169.1"/>
    <property type="molecule type" value="Genomic_DNA"/>
</dbReference>
<keyword evidence="13" id="KW-1185">Reference proteome</keyword>
<dbReference type="PANTHER" id="PTHR28618:SF1">
    <property type="entry name" value="CENTROSOMAL PROTEIN POC5"/>
    <property type="match status" value="1"/>
</dbReference>
<evidence type="ECO:0000256" key="4">
    <source>
        <dbReference type="ARBA" id="ARBA00022490"/>
    </source>
</evidence>
<evidence type="ECO:0000256" key="2">
    <source>
        <dbReference type="ARBA" id="ARBA00010411"/>
    </source>
</evidence>
<dbReference type="AlphaFoldDB" id="A0AAW1SL13"/>
<name>A0AAW1SL13_9CHLO</name>
<evidence type="ECO:0000256" key="11">
    <source>
        <dbReference type="SAM" id="Coils"/>
    </source>
</evidence>
<evidence type="ECO:0000256" key="8">
    <source>
        <dbReference type="ARBA" id="ARBA00023306"/>
    </source>
</evidence>
<evidence type="ECO:0000313" key="12">
    <source>
        <dbReference type="EMBL" id="KAK9848169.1"/>
    </source>
</evidence>
<dbReference type="Proteomes" id="UP001485043">
    <property type="component" value="Unassembled WGS sequence"/>
</dbReference>
<protein>
    <recommendedName>
        <fullName evidence="3">Centrosomal protein POC5</fullName>
    </recommendedName>
    <alternativeName>
        <fullName evidence="9">Protein of centriole 5</fullName>
    </alternativeName>
</protein>
<accession>A0AAW1SL13</accession>
<evidence type="ECO:0000256" key="3">
    <source>
        <dbReference type="ARBA" id="ARBA00014910"/>
    </source>
</evidence>
<evidence type="ECO:0000256" key="6">
    <source>
        <dbReference type="ARBA" id="ARBA00023054"/>
    </source>
</evidence>
<keyword evidence="5" id="KW-0677">Repeat</keyword>
<evidence type="ECO:0000256" key="5">
    <source>
        <dbReference type="ARBA" id="ARBA00022737"/>
    </source>
</evidence>
<sequence length="334" mass="37174">MLSAEKTPEASNTGGVFAARVQQQQQRDRMELMGWYADVREELLAEWESSRAEEVAAWTAERELLQLQLQQSTAADTAAANKITKYELYLDRLSGGHHRSGQQRVQGQALQAWRRWSQGKRVGRAGRRRANAHYRVCRLQRAVMRSWQAHAVRLARCKVANRVGEAREAGERAAWAAANAIIADVQGRLEAAQAEVREVAAAKQHMEQAMKRSFMRGVCALNLEALQVMKRGMPQEGLSMMSEVSTEANADEPAQDANAERIRAYPGAQNSRAPLSAVAQLAQDMSRVGFPSELQGAHKAEKHPLESRHLLQLKAVPLPMQSQQSGRLLDRLGL</sequence>
<dbReference type="InterPro" id="IPR033351">
    <property type="entry name" value="POC5"/>
</dbReference>
<comment type="caution">
    <text evidence="12">The sequence shown here is derived from an EMBL/GenBank/DDBJ whole genome shotgun (WGS) entry which is preliminary data.</text>
</comment>
<evidence type="ECO:0000256" key="10">
    <source>
        <dbReference type="ARBA" id="ARBA00049959"/>
    </source>
</evidence>
<keyword evidence="4" id="KW-0963">Cytoplasm</keyword>
<comment type="function">
    <text evidence="10">Essential for the assembly of the distal half of centrioles, required for centriole elongation. Acts as a negative regulator of centriole elongation.</text>
</comment>
<dbReference type="PANTHER" id="PTHR28618">
    <property type="entry name" value="CENTROSOMAL PROTEIN POC5"/>
    <property type="match status" value="1"/>
</dbReference>
<organism evidence="12 13">
    <name type="scientific">Apatococcus fuscideae</name>
    <dbReference type="NCBI Taxonomy" id="2026836"/>
    <lineage>
        <taxon>Eukaryota</taxon>
        <taxon>Viridiplantae</taxon>
        <taxon>Chlorophyta</taxon>
        <taxon>core chlorophytes</taxon>
        <taxon>Trebouxiophyceae</taxon>
        <taxon>Chlorellales</taxon>
        <taxon>Chlorellaceae</taxon>
        <taxon>Apatococcus</taxon>
    </lineage>
</organism>
<keyword evidence="8" id="KW-0131">Cell cycle</keyword>
<comment type="similarity">
    <text evidence="2">Belongs to the POC5 family.</text>
</comment>
<evidence type="ECO:0000256" key="7">
    <source>
        <dbReference type="ARBA" id="ARBA00023212"/>
    </source>
</evidence>
<dbReference type="GO" id="GO:0005814">
    <property type="term" value="C:centriole"/>
    <property type="evidence" value="ECO:0007669"/>
    <property type="project" value="UniProtKB-SubCell"/>
</dbReference>
<evidence type="ECO:0000313" key="13">
    <source>
        <dbReference type="Proteomes" id="UP001485043"/>
    </source>
</evidence>
<reference evidence="12 13" key="1">
    <citation type="journal article" date="2024" name="Nat. Commun.">
        <title>Phylogenomics reveals the evolutionary origins of lichenization in chlorophyte algae.</title>
        <authorList>
            <person name="Puginier C."/>
            <person name="Libourel C."/>
            <person name="Otte J."/>
            <person name="Skaloud P."/>
            <person name="Haon M."/>
            <person name="Grisel S."/>
            <person name="Petersen M."/>
            <person name="Berrin J.G."/>
            <person name="Delaux P.M."/>
            <person name="Dal Grande F."/>
            <person name="Keller J."/>
        </authorList>
    </citation>
    <scope>NUCLEOTIDE SEQUENCE [LARGE SCALE GENOMIC DNA]</scope>
    <source>
        <strain evidence="12 13">SAG 2523</strain>
    </source>
</reference>
<keyword evidence="7" id="KW-0206">Cytoskeleton</keyword>
<evidence type="ECO:0000256" key="9">
    <source>
        <dbReference type="ARBA" id="ARBA00031694"/>
    </source>
</evidence>
<evidence type="ECO:0000256" key="1">
    <source>
        <dbReference type="ARBA" id="ARBA00004114"/>
    </source>
</evidence>
<feature type="coiled-coil region" evidence="11">
    <location>
        <begin position="182"/>
        <end position="212"/>
    </location>
</feature>